<proteinExistence type="predicted"/>
<comment type="caution">
    <text evidence="1">The sequence shown here is derived from an EMBL/GenBank/DDBJ whole genome shotgun (WGS) entry which is preliminary data.</text>
</comment>
<evidence type="ECO:0000313" key="1">
    <source>
        <dbReference type="EMBL" id="PKF67793.1"/>
    </source>
</evidence>
<dbReference type="AlphaFoldDB" id="A0A2N0X506"/>
<dbReference type="EMBL" id="PJAF01000043">
    <property type="protein sequence ID" value="PKF67793.1"/>
    <property type="molecule type" value="Genomic_DNA"/>
</dbReference>
<evidence type="ECO:0000313" key="2">
    <source>
        <dbReference type="Proteomes" id="UP000233249"/>
    </source>
</evidence>
<sequence>MLCMDHLLSSLTSGEDRQANLEKRALEELAREHWDEYQGVLEKLREEAIERALEGLPESLVEEIWQRDREGDDPRVAEIQRLKESVLELERRIGELSQAG</sequence>
<accession>A0A2N0X506</accession>
<organism evidence="1 2">
    <name type="scientific">Corynebacterium mastitidis</name>
    <dbReference type="NCBI Taxonomy" id="161890"/>
    <lineage>
        <taxon>Bacteria</taxon>
        <taxon>Bacillati</taxon>
        <taxon>Actinomycetota</taxon>
        <taxon>Actinomycetes</taxon>
        <taxon>Mycobacteriales</taxon>
        <taxon>Corynebacteriaceae</taxon>
        <taxon>Corynebacterium</taxon>
    </lineage>
</organism>
<protein>
    <submittedName>
        <fullName evidence="1">Uncharacterized protein</fullName>
    </submittedName>
</protein>
<name>A0A2N0X506_9CORY</name>
<dbReference type="Proteomes" id="UP000233249">
    <property type="component" value="Unassembled WGS sequence"/>
</dbReference>
<reference evidence="1 2" key="1">
    <citation type="submission" date="2017-12" db="EMBL/GenBank/DDBJ databases">
        <title>Corynebacterium mastitidis 16-1433 Genome.</title>
        <authorList>
            <person name="Gulvik C.A."/>
        </authorList>
    </citation>
    <scope>NUCLEOTIDE SEQUENCE [LARGE SCALE GENOMIC DNA]</scope>
    <source>
        <strain evidence="1 2">16-1433</strain>
    </source>
</reference>
<gene>
    <name evidence="1" type="ORF">CXB45_10425</name>
</gene>